<evidence type="ECO:0000256" key="2">
    <source>
        <dbReference type="ARBA" id="ARBA00023002"/>
    </source>
</evidence>
<keyword evidence="6" id="KW-1185">Reference proteome</keyword>
<sequence length="270" mass="28401">MTIARLDGATRLYGIVGHPIAQARSPEVMTARLQQIGHNAVLVPLHVLPDAFDSTLRGLMQLGNLDGLMITVPYKARALALADSLLPSAAQVGAVNALRRHADGTWQGGMFDGTGLVLALRAEGFEPRGRLVKMLGAGGAGSAVAIALAEAGARALDIFDTDAARAAELAQRVTTHYPDCQARAVTDPAHLDDHELLINCTPIGMQPGDGMPAPFGRLDPSLFVMDIIMKPPVTPLAEHARACGCTVLNGIPMLDQQAQAVLSFFTETSS</sequence>
<accession>A0ABV8RXR5</accession>
<dbReference type="InterPro" id="IPR046346">
    <property type="entry name" value="Aminoacid_DH-like_N_sf"/>
</dbReference>
<protein>
    <submittedName>
        <fullName evidence="5">Shikimate dehydrogenase family protein</fullName>
    </submittedName>
</protein>
<dbReference type="SUPFAM" id="SSF51735">
    <property type="entry name" value="NAD(P)-binding Rossmann-fold domains"/>
    <property type="match status" value="1"/>
</dbReference>
<dbReference type="RefSeq" id="WP_376812623.1">
    <property type="nucleotide sequence ID" value="NZ_JBHSDY010000005.1"/>
</dbReference>
<gene>
    <name evidence="5" type="ORF">ACFO0J_08400</name>
</gene>
<keyword evidence="3" id="KW-0028">Amino-acid biosynthesis</keyword>
<proteinExistence type="predicted"/>
<dbReference type="Gene3D" id="3.40.50.10860">
    <property type="entry name" value="Leucine Dehydrogenase, chain A, domain 1"/>
    <property type="match status" value="1"/>
</dbReference>
<organism evidence="5 6">
    <name type="scientific">Castellaniella hirudinis</name>
    <dbReference type="NCBI Taxonomy" id="1144617"/>
    <lineage>
        <taxon>Bacteria</taxon>
        <taxon>Pseudomonadati</taxon>
        <taxon>Pseudomonadota</taxon>
        <taxon>Betaproteobacteria</taxon>
        <taxon>Burkholderiales</taxon>
        <taxon>Alcaligenaceae</taxon>
        <taxon>Castellaniella</taxon>
    </lineage>
</organism>
<dbReference type="Pfam" id="PF08501">
    <property type="entry name" value="Shikimate_dh_N"/>
    <property type="match status" value="1"/>
</dbReference>
<dbReference type="Gene3D" id="3.40.50.720">
    <property type="entry name" value="NAD(P)-binding Rossmann-like Domain"/>
    <property type="match status" value="1"/>
</dbReference>
<dbReference type="CDD" id="cd01065">
    <property type="entry name" value="NAD_bind_Shikimate_DH"/>
    <property type="match status" value="1"/>
</dbReference>
<dbReference type="InterPro" id="IPR013708">
    <property type="entry name" value="Shikimate_DH-bd_N"/>
</dbReference>
<evidence type="ECO:0000256" key="1">
    <source>
        <dbReference type="ARBA" id="ARBA00004871"/>
    </source>
</evidence>
<name>A0ABV8RXR5_9BURK</name>
<dbReference type="InterPro" id="IPR022893">
    <property type="entry name" value="Shikimate_DH_fam"/>
</dbReference>
<reference evidence="6" key="1">
    <citation type="journal article" date="2019" name="Int. J. Syst. Evol. Microbiol.">
        <title>The Global Catalogue of Microorganisms (GCM) 10K type strain sequencing project: providing services to taxonomists for standard genome sequencing and annotation.</title>
        <authorList>
            <consortium name="The Broad Institute Genomics Platform"/>
            <consortium name="The Broad Institute Genome Sequencing Center for Infectious Disease"/>
            <person name="Wu L."/>
            <person name="Ma J."/>
        </authorList>
    </citation>
    <scope>NUCLEOTIDE SEQUENCE [LARGE SCALE GENOMIC DNA]</scope>
    <source>
        <strain evidence="6">CGMCC 1.19029</strain>
    </source>
</reference>
<keyword evidence="3" id="KW-0057">Aromatic amino acid biosynthesis</keyword>
<dbReference type="InterPro" id="IPR036291">
    <property type="entry name" value="NAD(P)-bd_dom_sf"/>
</dbReference>
<dbReference type="Proteomes" id="UP001595756">
    <property type="component" value="Unassembled WGS sequence"/>
</dbReference>
<evidence type="ECO:0000256" key="3">
    <source>
        <dbReference type="ARBA" id="ARBA00023141"/>
    </source>
</evidence>
<evidence type="ECO:0000313" key="6">
    <source>
        <dbReference type="Proteomes" id="UP001595756"/>
    </source>
</evidence>
<dbReference type="PANTHER" id="PTHR21089">
    <property type="entry name" value="SHIKIMATE DEHYDROGENASE"/>
    <property type="match status" value="1"/>
</dbReference>
<dbReference type="SUPFAM" id="SSF53223">
    <property type="entry name" value="Aminoacid dehydrogenase-like, N-terminal domain"/>
    <property type="match status" value="1"/>
</dbReference>
<dbReference type="PANTHER" id="PTHR21089:SF1">
    <property type="entry name" value="BIFUNCTIONAL 3-DEHYDROQUINATE DEHYDRATASE_SHIKIMATE DEHYDROGENASE, CHLOROPLASTIC"/>
    <property type="match status" value="1"/>
</dbReference>
<comment type="caution">
    <text evidence="5">The sequence shown here is derived from an EMBL/GenBank/DDBJ whole genome shotgun (WGS) entry which is preliminary data.</text>
</comment>
<feature type="domain" description="Shikimate dehydrogenase substrate binding N-terminal" evidence="4">
    <location>
        <begin position="15"/>
        <end position="97"/>
    </location>
</feature>
<evidence type="ECO:0000259" key="4">
    <source>
        <dbReference type="Pfam" id="PF08501"/>
    </source>
</evidence>
<keyword evidence="2" id="KW-0560">Oxidoreductase</keyword>
<evidence type="ECO:0000313" key="5">
    <source>
        <dbReference type="EMBL" id="MFC4298059.1"/>
    </source>
</evidence>
<dbReference type="EMBL" id="JBHSDY010000005">
    <property type="protein sequence ID" value="MFC4298059.1"/>
    <property type="molecule type" value="Genomic_DNA"/>
</dbReference>
<comment type="pathway">
    <text evidence="1">Metabolic intermediate biosynthesis; chorismate biosynthesis; chorismate from D-erythrose 4-phosphate and phosphoenolpyruvate: step 4/7.</text>
</comment>